<dbReference type="PANTHER" id="PTHR13929:SF0">
    <property type="entry name" value="UBIA PRENYLTRANSFERASE DOMAIN-CONTAINING PROTEIN 1"/>
    <property type="match status" value="1"/>
</dbReference>
<comment type="subcellular location">
    <subcellularLocation>
        <location evidence="1">Cell membrane</location>
        <topology evidence="1">Multi-pass membrane protein</topology>
    </subcellularLocation>
</comment>
<dbReference type="Gene3D" id="1.10.357.140">
    <property type="entry name" value="UbiA prenyltransferase"/>
    <property type="match status" value="1"/>
</dbReference>
<dbReference type="InterPro" id="IPR026046">
    <property type="entry name" value="UBIAD1"/>
</dbReference>
<dbReference type="InterPro" id="IPR000537">
    <property type="entry name" value="UbiA_prenyltransferase"/>
</dbReference>
<evidence type="ECO:0000256" key="1">
    <source>
        <dbReference type="ARBA" id="ARBA00004651"/>
    </source>
</evidence>
<dbReference type="Pfam" id="PF01040">
    <property type="entry name" value="UbiA"/>
    <property type="match status" value="1"/>
</dbReference>
<evidence type="ECO:0000256" key="3">
    <source>
        <dbReference type="ARBA" id="ARBA00022428"/>
    </source>
</evidence>
<feature type="transmembrane region" description="Helical" evidence="8">
    <location>
        <begin position="174"/>
        <end position="194"/>
    </location>
</feature>
<evidence type="ECO:0000256" key="5">
    <source>
        <dbReference type="ARBA" id="ARBA00022692"/>
    </source>
</evidence>
<evidence type="ECO:0000313" key="10">
    <source>
        <dbReference type="Proteomes" id="UP001149411"/>
    </source>
</evidence>
<dbReference type="GO" id="GO:0004659">
    <property type="term" value="F:prenyltransferase activity"/>
    <property type="evidence" value="ECO:0007669"/>
    <property type="project" value="InterPro"/>
</dbReference>
<dbReference type="PANTHER" id="PTHR13929">
    <property type="entry name" value="1,4-DIHYDROXY-2-NAPHTHOATE OCTAPRENYLTRANSFERASE"/>
    <property type="match status" value="1"/>
</dbReference>
<keyword evidence="3" id="KW-0474">Menaquinone biosynthesis</keyword>
<sequence length="298" mass="31570">MIRRARTYLEIARAEFLVFSLVVASVPVSLSLATGGFDLTNTALASLLLVSAHVAVNSINVASDYRRGIDEDTEATRFSGGVDTLTSGRAEYTTARKMGFVFSVVSVGIMIWFVRLYGFFPIGTVFVAGLALVVGYTDVFSRIGLGETSCGLGLGALPTVGVFYVQSGDVTPKAMLVSVPMFLVCFNLLLLNEFPDVEADAANGRVNIPIAFGTGVAGYVYLAVAVATVASVVGLYALGFSPTVLLAVLPSILLYRPLSELTDPEADITERSLLYHTLWTVSTPASVSLGVLLGIFVQ</sequence>
<comment type="pathway">
    <text evidence="2">Quinol/quinone metabolism; menaquinone biosynthesis.</text>
</comment>
<dbReference type="Proteomes" id="UP001149411">
    <property type="component" value="Unassembled WGS sequence"/>
</dbReference>
<dbReference type="CDD" id="cd13962">
    <property type="entry name" value="PT_UbiA_UBIAD1"/>
    <property type="match status" value="1"/>
</dbReference>
<dbReference type="EMBL" id="RKLV01000006">
    <property type="protein sequence ID" value="MCX2819100.1"/>
    <property type="molecule type" value="Genomic_DNA"/>
</dbReference>
<proteinExistence type="predicted"/>
<feature type="transmembrane region" description="Helical" evidence="8">
    <location>
        <begin position="12"/>
        <end position="33"/>
    </location>
</feature>
<dbReference type="InterPro" id="IPR044878">
    <property type="entry name" value="UbiA_sf"/>
</dbReference>
<comment type="caution">
    <text evidence="9">The sequence shown here is derived from an EMBL/GenBank/DDBJ whole genome shotgun (WGS) entry which is preliminary data.</text>
</comment>
<feature type="transmembrane region" description="Helical" evidence="8">
    <location>
        <begin position="151"/>
        <end position="168"/>
    </location>
</feature>
<evidence type="ECO:0000256" key="8">
    <source>
        <dbReference type="SAM" id="Phobius"/>
    </source>
</evidence>
<dbReference type="RefSeq" id="WP_266087085.1">
    <property type="nucleotide sequence ID" value="NZ_RKLV01000006.1"/>
</dbReference>
<dbReference type="GO" id="GO:0042371">
    <property type="term" value="P:vitamin K biosynthetic process"/>
    <property type="evidence" value="ECO:0007669"/>
    <property type="project" value="TreeGrafter"/>
</dbReference>
<feature type="transmembrane region" description="Helical" evidence="8">
    <location>
        <begin position="98"/>
        <end position="114"/>
    </location>
</feature>
<name>A0A9Q4C4W3_9EURY</name>
<feature type="transmembrane region" description="Helical" evidence="8">
    <location>
        <begin position="206"/>
        <end position="227"/>
    </location>
</feature>
<evidence type="ECO:0000313" key="9">
    <source>
        <dbReference type="EMBL" id="MCX2819100.1"/>
    </source>
</evidence>
<feature type="transmembrane region" description="Helical" evidence="8">
    <location>
        <begin position="233"/>
        <end position="255"/>
    </location>
</feature>
<feature type="transmembrane region" description="Helical" evidence="8">
    <location>
        <begin position="276"/>
        <end position="297"/>
    </location>
</feature>
<keyword evidence="6 8" id="KW-1133">Transmembrane helix</keyword>
<keyword evidence="4" id="KW-0808">Transferase</keyword>
<evidence type="ECO:0000256" key="7">
    <source>
        <dbReference type="ARBA" id="ARBA00023136"/>
    </source>
</evidence>
<keyword evidence="5 8" id="KW-0812">Transmembrane</keyword>
<dbReference type="GO" id="GO:0005886">
    <property type="term" value="C:plasma membrane"/>
    <property type="evidence" value="ECO:0007669"/>
    <property type="project" value="UniProtKB-SubCell"/>
</dbReference>
<protein>
    <submittedName>
        <fullName evidence="9">Prenyltransferase</fullName>
    </submittedName>
</protein>
<dbReference type="GO" id="GO:0009234">
    <property type="term" value="P:menaquinone biosynthetic process"/>
    <property type="evidence" value="ECO:0007669"/>
    <property type="project" value="UniProtKB-KW"/>
</dbReference>
<evidence type="ECO:0000256" key="6">
    <source>
        <dbReference type="ARBA" id="ARBA00022989"/>
    </source>
</evidence>
<gene>
    <name evidence="9" type="ORF">EGH25_07010</name>
</gene>
<dbReference type="AlphaFoldDB" id="A0A9Q4C4W3"/>
<feature type="transmembrane region" description="Helical" evidence="8">
    <location>
        <begin position="39"/>
        <end position="59"/>
    </location>
</feature>
<evidence type="ECO:0000256" key="2">
    <source>
        <dbReference type="ARBA" id="ARBA00004863"/>
    </source>
</evidence>
<accession>A0A9Q4C4W3</accession>
<reference evidence="9" key="1">
    <citation type="submission" date="2022-09" db="EMBL/GenBank/DDBJ databases">
        <title>Haloadaptaus new haloarchaeum isolated from saline soil.</title>
        <authorList>
            <person name="Duran-Viseras A."/>
            <person name="Sanchez-Porro C."/>
            <person name="Ventosa A."/>
        </authorList>
    </citation>
    <scope>NUCLEOTIDE SEQUENCE</scope>
    <source>
        <strain evidence="9">F3-133</strain>
    </source>
</reference>
<evidence type="ECO:0000256" key="4">
    <source>
        <dbReference type="ARBA" id="ARBA00022679"/>
    </source>
</evidence>
<organism evidence="9 10">
    <name type="scientific">Halorutilus salinus</name>
    <dbReference type="NCBI Taxonomy" id="2487751"/>
    <lineage>
        <taxon>Archaea</taxon>
        <taxon>Methanobacteriati</taxon>
        <taxon>Methanobacteriota</taxon>
        <taxon>Stenosarchaea group</taxon>
        <taxon>Halobacteria</taxon>
        <taxon>Halorutilales</taxon>
        <taxon>Halorutilaceae</taxon>
        <taxon>Halorutilus</taxon>
    </lineage>
</organism>
<keyword evidence="7 8" id="KW-0472">Membrane</keyword>
<keyword evidence="10" id="KW-1185">Reference proteome</keyword>